<proteinExistence type="predicted"/>
<sequence length="71" mass="7771">RNLPLAKHPESVPSPINLAMVESSSSRAGGDKILSMMIENNPQANPVPLLNDREWSLKISPEGETIVKHNN</sequence>
<evidence type="ECO:0000313" key="1">
    <source>
        <dbReference type="EMBL" id="CAA0811217.1"/>
    </source>
</evidence>
<protein>
    <submittedName>
        <fullName evidence="1">Uncharacterized protein</fullName>
    </submittedName>
</protein>
<dbReference type="AlphaFoldDB" id="A0A9N7MMF3"/>
<dbReference type="EMBL" id="CACSLK010008332">
    <property type="protein sequence ID" value="CAA0811217.1"/>
    <property type="molecule type" value="Genomic_DNA"/>
</dbReference>
<comment type="caution">
    <text evidence="1">The sequence shown here is derived from an EMBL/GenBank/DDBJ whole genome shotgun (WGS) entry which is preliminary data.</text>
</comment>
<name>A0A9N7MMF3_STRHE</name>
<gene>
    <name evidence="1" type="ORF">SHERM_12429</name>
</gene>
<keyword evidence="2" id="KW-1185">Reference proteome</keyword>
<organism evidence="1 2">
    <name type="scientific">Striga hermonthica</name>
    <name type="common">Purple witchweed</name>
    <name type="synonym">Buchnera hermonthica</name>
    <dbReference type="NCBI Taxonomy" id="68872"/>
    <lineage>
        <taxon>Eukaryota</taxon>
        <taxon>Viridiplantae</taxon>
        <taxon>Streptophyta</taxon>
        <taxon>Embryophyta</taxon>
        <taxon>Tracheophyta</taxon>
        <taxon>Spermatophyta</taxon>
        <taxon>Magnoliopsida</taxon>
        <taxon>eudicotyledons</taxon>
        <taxon>Gunneridae</taxon>
        <taxon>Pentapetalae</taxon>
        <taxon>asterids</taxon>
        <taxon>lamiids</taxon>
        <taxon>Lamiales</taxon>
        <taxon>Orobanchaceae</taxon>
        <taxon>Buchnereae</taxon>
        <taxon>Striga</taxon>
    </lineage>
</organism>
<accession>A0A9N7MMF3</accession>
<feature type="non-terminal residue" evidence="1">
    <location>
        <position position="1"/>
    </location>
</feature>
<dbReference type="Proteomes" id="UP001153555">
    <property type="component" value="Unassembled WGS sequence"/>
</dbReference>
<evidence type="ECO:0000313" key="2">
    <source>
        <dbReference type="Proteomes" id="UP001153555"/>
    </source>
</evidence>
<reference evidence="1" key="1">
    <citation type="submission" date="2019-12" db="EMBL/GenBank/DDBJ databases">
        <authorList>
            <person name="Scholes J."/>
        </authorList>
    </citation>
    <scope>NUCLEOTIDE SEQUENCE</scope>
</reference>
<feature type="non-terminal residue" evidence="1">
    <location>
        <position position="71"/>
    </location>
</feature>